<feature type="region of interest" description="Disordered" evidence="2">
    <location>
        <begin position="300"/>
        <end position="351"/>
    </location>
</feature>
<feature type="region of interest" description="Disordered" evidence="2">
    <location>
        <begin position="1"/>
        <end position="38"/>
    </location>
</feature>
<keyword evidence="1" id="KW-0175">Coiled coil</keyword>
<protein>
    <submittedName>
        <fullName evidence="4">Integrase catalytic domain-containing protein</fullName>
    </submittedName>
</protein>
<proteinExistence type="predicted"/>
<feature type="region of interest" description="Disordered" evidence="2">
    <location>
        <begin position="508"/>
        <end position="537"/>
    </location>
</feature>
<reference evidence="4" key="1">
    <citation type="submission" date="2016-11" db="UniProtKB">
        <authorList>
            <consortium name="WormBaseParasite"/>
        </authorList>
    </citation>
    <scope>IDENTIFICATION</scope>
</reference>
<sequence length="537" mass="61792">MGKRRILGNVGEQKLGPKSPIRLQEKHKDLEKDKSSSLTNQLTTFERKLEDFIGESRARAEAAEQRQAAVEKNLDRLIELLNKTATLQAAAAPPSPQQAPESSETSRQRIDFAELMFLDMRLPSLSGREKSSDIARFFYKFKAGTKNMSSSEKTDLLEAKLNDQAARIFEHCKLSSSSGNFDEVFESFEKEVKARTSDNKDWASIFLKPFYRRYDMPMREYADKITDMTINAFAGAPKEIMEKQMLSKFMIGLNHREAGNALAAEKHKNLPFEEMVQIAVNVYQFNKDNEHLVRPQQSIEADSNFSNPNPALQDFPRNSLTTGNRQYPEIPGDNRNSRAGPWNPRSNANPEIKEIESLMINKVENRKDTQERKARQETFRTYSDPEKTDENVSGIEFGDLETLFAEPEISGRPTKVHLQTDYTLELSKSVFMSWSHEQERKYLDFEEILDNSVYKKWFNTQVPEERCSKIGVSLRRANNFGISDKINFALFLFFVPWCQSLIQSPIRSRQSNPANPNPTMPHPDYQPHSEPPCHWNR</sequence>
<dbReference type="WBParaSite" id="BXY_0122400.1">
    <property type="protein sequence ID" value="BXY_0122400.1"/>
    <property type="gene ID" value="BXY_0122400"/>
</dbReference>
<feature type="compositionally biased region" description="Basic and acidic residues" evidence="2">
    <location>
        <begin position="364"/>
        <end position="390"/>
    </location>
</feature>
<dbReference type="AlphaFoldDB" id="A0A1I7RKJ0"/>
<evidence type="ECO:0000256" key="1">
    <source>
        <dbReference type="SAM" id="Coils"/>
    </source>
</evidence>
<name>A0A1I7RKJ0_BURXY</name>
<evidence type="ECO:0000313" key="3">
    <source>
        <dbReference type="Proteomes" id="UP000095284"/>
    </source>
</evidence>
<feature type="coiled-coil region" evidence="1">
    <location>
        <begin position="53"/>
        <end position="80"/>
    </location>
</feature>
<dbReference type="Proteomes" id="UP000095284">
    <property type="component" value="Unplaced"/>
</dbReference>
<feature type="compositionally biased region" description="Polar residues" evidence="2">
    <location>
        <begin position="300"/>
        <end position="325"/>
    </location>
</feature>
<feature type="region of interest" description="Disordered" evidence="2">
    <location>
        <begin position="364"/>
        <end position="392"/>
    </location>
</feature>
<evidence type="ECO:0000313" key="4">
    <source>
        <dbReference type="WBParaSite" id="BXY_0122400.1"/>
    </source>
</evidence>
<accession>A0A1I7RKJ0</accession>
<evidence type="ECO:0000256" key="2">
    <source>
        <dbReference type="SAM" id="MobiDB-lite"/>
    </source>
</evidence>
<organism evidence="3 4">
    <name type="scientific">Bursaphelenchus xylophilus</name>
    <name type="common">Pinewood nematode worm</name>
    <name type="synonym">Aphelenchoides xylophilus</name>
    <dbReference type="NCBI Taxonomy" id="6326"/>
    <lineage>
        <taxon>Eukaryota</taxon>
        <taxon>Metazoa</taxon>
        <taxon>Ecdysozoa</taxon>
        <taxon>Nematoda</taxon>
        <taxon>Chromadorea</taxon>
        <taxon>Rhabditida</taxon>
        <taxon>Tylenchina</taxon>
        <taxon>Tylenchomorpha</taxon>
        <taxon>Aphelenchoidea</taxon>
        <taxon>Aphelenchoididae</taxon>
        <taxon>Bursaphelenchus</taxon>
    </lineage>
</organism>
<feature type="compositionally biased region" description="Basic and acidic residues" evidence="2">
    <location>
        <begin position="23"/>
        <end position="35"/>
    </location>
</feature>